<gene>
    <name evidence="1" type="ORF">CJD36_003415</name>
</gene>
<proteinExistence type="predicted"/>
<dbReference type="AlphaFoldDB" id="A0A2S7T231"/>
<evidence type="ECO:0000313" key="2">
    <source>
        <dbReference type="Proteomes" id="UP000239872"/>
    </source>
</evidence>
<sequence>MDTTVFFEENIKDAGGKNGEVHFEMGRSSYLNGKNLIYLSIDGKNLILDENTGRELVDAFNKIGHYLSY</sequence>
<dbReference type="Proteomes" id="UP000239872">
    <property type="component" value="Unassembled WGS sequence"/>
</dbReference>
<name>A0A2S7T231_9BACT</name>
<dbReference type="RefSeq" id="WP_105037690.1">
    <property type="nucleotide sequence ID" value="NZ_PPSL01000001.1"/>
</dbReference>
<keyword evidence="2" id="KW-1185">Reference proteome</keyword>
<accession>A0A2S7T231</accession>
<dbReference type="EMBL" id="PPSL01000001">
    <property type="protein sequence ID" value="PQJ12806.1"/>
    <property type="molecule type" value="Genomic_DNA"/>
</dbReference>
<reference evidence="1 2" key="1">
    <citation type="submission" date="2018-01" db="EMBL/GenBank/DDBJ databases">
        <title>A novel member of the phylum Bacteroidetes isolated from glacier ice.</title>
        <authorList>
            <person name="Liu Q."/>
            <person name="Xin Y.-H."/>
        </authorList>
    </citation>
    <scope>NUCLEOTIDE SEQUENCE [LARGE SCALE GENOMIC DNA]</scope>
    <source>
        <strain evidence="1 2">RB1R16</strain>
    </source>
</reference>
<evidence type="ECO:0000313" key="1">
    <source>
        <dbReference type="EMBL" id="PQJ12806.1"/>
    </source>
</evidence>
<organism evidence="1 2">
    <name type="scientific">Flavipsychrobacter stenotrophus</name>
    <dbReference type="NCBI Taxonomy" id="2077091"/>
    <lineage>
        <taxon>Bacteria</taxon>
        <taxon>Pseudomonadati</taxon>
        <taxon>Bacteroidota</taxon>
        <taxon>Chitinophagia</taxon>
        <taxon>Chitinophagales</taxon>
        <taxon>Chitinophagaceae</taxon>
        <taxon>Flavipsychrobacter</taxon>
    </lineage>
</organism>
<comment type="caution">
    <text evidence="1">The sequence shown here is derived from an EMBL/GenBank/DDBJ whole genome shotgun (WGS) entry which is preliminary data.</text>
</comment>
<protein>
    <submittedName>
        <fullName evidence="1">Uncharacterized protein</fullName>
    </submittedName>
</protein>
<dbReference type="OrthoDB" id="9013357at2"/>